<evidence type="ECO:0000313" key="1">
    <source>
        <dbReference type="EMBL" id="CAF1269938.1"/>
    </source>
</evidence>
<dbReference type="EMBL" id="CAJNOO010002456">
    <property type="protein sequence ID" value="CAF1269938.1"/>
    <property type="molecule type" value="Genomic_DNA"/>
</dbReference>
<dbReference type="Proteomes" id="UP000663882">
    <property type="component" value="Unassembled WGS sequence"/>
</dbReference>
<organism evidence="1 3">
    <name type="scientific">Rotaria sordida</name>
    <dbReference type="NCBI Taxonomy" id="392033"/>
    <lineage>
        <taxon>Eukaryota</taxon>
        <taxon>Metazoa</taxon>
        <taxon>Spiralia</taxon>
        <taxon>Gnathifera</taxon>
        <taxon>Rotifera</taxon>
        <taxon>Eurotatoria</taxon>
        <taxon>Bdelloidea</taxon>
        <taxon>Philodinida</taxon>
        <taxon>Philodinidae</taxon>
        <taxon>Rotaria</taxon>
    </lineage>
</organism>
<dbReference type="OrthoDB" id="10034067at2759"/>
<reference evidence="1" key="1">
    <citation type="submission" date="2021-02" db="EMBL/GenBank/DDBJ databases">
        <authorList>
            <person name="Nowell W R."/>
        </authorList>
    </citation>
    <scope>NUCLEOTIDE SEQUENCE</scope>
</reference>
<comment type="caution">
    <text evidence="1">The sequence shown here is derived from an EMBL/GenBank/DDBJ whole genome shotgun (WGS) entry which is preliminary data.</text>
</comment>
<accession>A0A815BB01</accession>
<evidence type="ECO:0000313" key="2">
    <source>
        <dbReference type="EMBL" id="CAF3739609.1"/>
    </source>
</evidence>
<evidence type="ECO:0000313" key="3">
    <source>
        <dbReference type="Proteomes" id="UP000663882"/>
    </source>
</evidence>
<dbReference type="Proteomes" id="UP000663823">
    <property type="component" value="Unassembled WGS sequence"/>
</dbReference>
<name>A0A815BB01_9BILA</name>
<proteinExistence type="predicted"/>
<dbReference type="EMBL" id="CAJOAX010001714">
    <property type="protein sequence ID" value="CAF3739609.1"/>
    <property type="molecule type" value="Genomic_DNA"/>
</dbReference>
<gene>
    <name evidence="2" type="ORF">OTI717_LOCUS14938</name>
    <name evidence="1" type="ORF">RFH988_LOCUS28134</name>
</gene>
<sequence length="475" mass="57085">MRITLIKTTIKYSMIIYWHAIRRHIRYRLNSFRIMRLLFLLTCCLFIFVQYLLTKLFYWEKKPSPLLTRLYPDMPMTIDLRSYSVCHPKKLYLDTITSYYHQYSKQQTCFLIEHLNGGPWWSYVTHEFAEVLTNLKEIGIQSNIIYRSFPQNIKFDYKTNFTKYFLNACNLDENLYMQNKIPIVILLWDIDRLLWNEMHHQWIYLLEKLQIRVLVFIDDLHFTTKESFLSRQYLFQFISSEIFSTYPYIFHNYYYSISSSKITWLPHAASSLSYRSINRSADNLLFISGAQIFEWYPCRSRAFHLCRSRKDLTACLKHPGYGETMKNDSSFFYGGRRYFSYMRQYVFGLGTCQSVDYAIAKLFELPANGLALVTTNDLVPILERLNLYHNEHFLTIQCLSVNRLIKEIKRLQNISQDKIDNIRIKSQKVIYERHTTQHRAQLLHVRLLAQALIAMSSSDEERTQWKQWGRYCDQY</sequence>
<dbReference type="AlphaFoldDB" id="A0A815BB01"/>
<protein>
    <submittedName>
        <fullName evidence="1">Uncharacterized protein</fullName>
    </submittedName>
</protein>